<accession>A0AAJ2MXV5</accession>
<gene>
    <name evidence="1" type="ORF">ROV92_03020</name>
</gene>
<organism evidence="1 2">
    <name type="scientific">Stenotrophomonas maltophilia</name>
    <name type="common">Pseudomonas maltophilia</name>
    <name type="synonym">Xanthomonas maltophilia</name>
    <dbReference type="NCBI Taxonomy" id="40324"/>
    <lineage>
        <taxon>Bacteria</taxon>
        <taxon>Pseudomonadati</taxon>
        <taxon>Pseudomonadota</taxon>
        <taxon>Gammaproteobacteria</taxon>
        <taxon>Lysobacterales</taxon>
        <taxon>Lysobacteraceae</taxon>
        <taxon>Stenotrophomonas</taxon>
        <taxon>Stenotrophomonas maltophilia group</taxon>
    </lineage>
</organism>
<dbReference type="AlphaFoldDB" id="A0AAJ2MXV5"/>
<comment type="caution">
    <text evidence="1">The sequence shown here is derived from an EMBL/GenBank/DDBJ whole genome shotgun (WGS) entry which is preliminary data.</text>
</comment>
<name>A0AAJ2MXV5_STEMA</name>
<reference evidence="1" key="1">
    <citation type="submission" date="2023-07" db="EMBL/GenBank/DDBJ databases">
        <title>Comparative genomics of clinical Stenotrophomonas maltophilia isolates reveals regions of diversity which correlate with colonization and persistence in vivo.</title>
        <authorList>
            <person name="Mcdaniel M.S."/>
            <person name="Swords W.E."/>
            <person name="Sumpter N.A."/>
            <person name="Lindgren N.R."/>
            <person name="Billiot C.E."/>
        </authorList>
    </citation>
    <scope>NUCLEOTIDE SEQUENCE</scope>
    <source>
        <strain evidence="1">Ism4</strain>
    </source>
</reference>
<dbReference type="EMBL" id="JAVSKO010000001">
    <property type="protein sequence ID" value="MDT3466979.1"/>
    <property type="molecule type" value="Genomic_DNA"/>
</dbReference>
<sequence length="91" mass="10057">MSAADEEKSAAACLRMLLESEPASAEQVSAWYTRAEALKRTLQSSVCGIDVPHLIWHYLDDADIRFRDGSYAQDQILAVEKIVEEWGGGVS</sequence>
<dbReference type="Proteomes" id="UP001251948">
    <property type="component" value="Unassembled WGS sequence"/>
</dbReference>
<dbReference type="RefSeq" id="WP_312560274.1">
    <property type="nucleotide sequence ID" value="NZ_JAVSKO010000001.1"/>
</dbReference>
<proteinExistence type="predicted"/>
<protein>
    <submittedName>
        <fullName evidence="1">Uncharacterized protein</fullName>
    </submittedName>
</protein>
<evidence type="ECO:0000313" key="2">
    <source>
        <dbReference type="Proteomes" id="UP001251948"/>
    </source>
</evidence>
<evidence type="ECO:0000313" key="1">
    <source>
        <dbReference type="EMBL" id="MDT3466979.1"/>
    </source>
</evidence>